<sequence length="527" mass="57204">MVIDCRRSNVVFADPAPVVLPTGGSFAALELDDPEGILNVEGVDLKDAFYHLELPIELRRYFVMRPVLAGSVGVSSAGGCLVAPTAKLFPRLKVVPMGWSWALWWCQSIMERIAEQSGCPEPQRLHDGRPAPGLSEFGHLQYVDNFVSLGYDRDAVRAAVARVAAELERRGLVVTLEDHAGEHEGTFNVLGWDIAASGRLSASGSRLWRARLAVRCLLRRGRCCGADVERILGHLIFITLVRREGLALFEACFRFVQTSYHVEAPLPGGVRTELAVWDGLAPLLWRDLKAGWSLDVGAVDASPWGLGACQSTWAPEAVKSVGRYCERWRFGRAERLPPRRRALAASQRALGQAIAAEVGDPAAGGPGLVAFAPAADGLPAEPVGPPLERDLAEFPERISALSLASGSYLCARWAPTEFNVADGPSRGRGSPTKPTDIVLDKHDPVKHDINNKHEYSIISTDKHDITDMPDIRKIGKHDISEHDISKQGLTDKHDISKIGKHGSSTHEPDISTYSLAAEPAFVDLGSG</sequence>
<gene>
    <name evidence="1" type="ORF">PCOR1329_LOCUS47868</name>
</gene>
<name>A0ABN9UEI0_9DINO</name>
<keyword evidence="2" id="KW-1185">Reference proteome</keyword>
<dbReference type="SUPFAM" id="SSF56672">
    <property type="entry name" value="DNA/RNA polymerases"/>
    <property type="match status" value="1"/>
</dbReference>
<reference evidence="1" key="1">
    <citation type="submission" date="2023-10" db="EMBL/GenBank/DDBJ databases">
        <authorList>
            <person name="Chen Y."/>
            <person name="Shah S."/>
            <person name="Dougan E. K."/>
            <person name="Thang M."/>
            <person name="Chan C."/>
        </authorList>
    </citation>
    <scope>NUCLEOTIDE SEQUENCE [LARGE SCALE GENOMIC DNA]</scope>
</reference>
<evidence type="ECO:0000313" key="2">
    <source>
        <dbReference type="Proteomes" id="UP001189429"/>
    </source>
</evidence>
<dbReference type="InterPro" id="IPR043502">
    <property type="entry name" value="DNA/RNA_pol_sf"/>
</dbReference>
<dbReference type="EMBL" id="CAUYUJ010015771">
    <property type="protein sequence ID" value="CAK0857930.1"/>
    <property type="molecule type" value="Genomic_DNA"/>
</dbReference>
<dbReference type="Proteomes" id="UP001189429">
    <property type="component" value="Unassembled WGS sequence"/>
</dbReference>
<protein>
    <recommendedName>
        <fullName evidence="3">Reverse transcriptase domain-containing protein</fullName>
    </recommendedName>
</protein>
<comment type="caution">
    <text evidence="1">The sequence shown here is derived from an EMBL/GenBank/DDBJ whole genome shotgun (WGS) entry which is preliminary data.</text>
</comment>
<evidence type="ECO:0000313" key="1">
    <source>
        <dbReference type="EMBL" id="CAK0857930.1"/>
    </source>
</evidence>
<evidence type="ECO:0008006" key="3">
    <source>
        <dbReference type="Google" id="ProtNLM"/>
    </source>
</evidence>
<proteinExistence type="predicted"/>
<accession>A0ABN9UEI0</accession>
<organism evidence="1 2">
    <name type="scientific">Prorocentrum cordatum</name>
    <dbReference type="NCBI Taxonomy" id="2364126"/>
    <lineage>
        <taxon>Eukaryota</taxon>
        <taxon>Sar</taxon>
        <taxon>Alveolata</taxon>
        <taxon>Dinophyceae</taxon>
        <taxon>Prorocentrales</taxon>
        <taxon>Prorocentraceae</taxon>
        <taxon>Prorocentrum</taxon>
    </lineage>
</organism>